<dbReference type="EMBL" id="FOGG01000007">
    <property type="protein sequence ID" value="SER31580.1"/>
    <property type="molecule type" value="Genomic_DNA"/>
</dbReference>
<dbReference type="Pfam" id="PF00534">
    <property type="entry name" value="Glycos_transf_1"/>
    <property type="match status" value="1"/>
</dbReference>
<name>A0A1H9N6A9_9SPHI</name>
<keyword evidence="2" id="KW-0808">Transferase</keyword>
<reference evidence="2 3" key="1">
    <citation type="submission" date="2016-10" db="EMBL/GenBank/DDBJ databases">
        <authorList>
            <person name="de Groot N.N."/>
        </authorList>
    </citation>
    <scope>NUCLEOTIDE SEQUENCE [LARGE SCALE GENOMIC DNA]</scope>
    <source>
        <strain evidence="2 3">DSM 18610</strain>
    </source>
</reference>
<sequence length="437" mass="50080">MKILFILPEYYPHSGGGISTYYLHYIEALKPYVQEIKVIVGSGYTQSEEEHDLNGISIEYLKPKLYQNQLEKFSKFDLIPEYKKNIAAAWAMWEQTNRGEGFDIIECTDFGLGFIPWIVNHQKPVIARLHGSAGQIEMSEPHLKEGLLGDLFRHTELNLLQHADQLITHSTANQLFWKNILQQDITLISPVFSTKTDSISFEEKEPFGVVCARIQQWKGPDILCKALKVLGDENILIKWYGKDTNYDHQNSKSTQLKAEFPTIWGTKIAPYKPIQYKDLHTIQKNAKFAVIPSTWDMYNFTGLEYLNAGTALICSDGAGVSEIIEDGVNGFKYSKDDYHALADCIRKVQSLSKTEHDRIVMNARQTLNSKLCPLALIKVNLLEYKKASTQFTPTIANDYQMALFEPSEIKYQLDELLDKQPLKKLITYVIKRIRKKI</sequence>
<accession>A0A1H9N6A9</accession>
<evidence type="ECO:0000259" key="1">
    <source>
        <dbReference type="Pfam" id="PF00534"/>
    </source>
</evidence>
<proteinExistence type="predicted"/>
<organism evidence="2 3">
    <name type="scientific">Pedobacter rhizosphaerae</name>
    <dbReference type="NCBI Taxonomy" id="390241"/>
    <lineage>
        <taxon>Bacteria</taxon>
        <taxon>Pseudomonadati</taxon>
        <taxon>Bacteroidota</taxon>
        <taxon>Sphingobacteriia</taxon>
        <taxon>Sphingobacteriales</taxon>
        <taxon>Sphingobacteriaceae</taxon>
        <taxon>Pedobacter</taxon>
    </lineage>
</organism>
<dbReference type="RefSeq" id="WP_090883090.1">
    <property type="nucleotide sequence ID" value="NZ_FOGG01000007.1"/>
</dbReference>
<dbReference type="CDD" id="cd03801">
    <property type="entry name" value="GT4_PimA-like"/>
    <property type="match status" value="1"/>
</dbReference>
<dbReference type="Gene3D" id="3.40.50.2000">
    <property type="entry name" value="Glycogen Phosphorylase B"/>
    <property type="match status" value="2"/>
</dbReference>
<dbReference type="PANTHER" id="PTHR12526">
    <property type="entry name" value="GLYCOSYLTRANSFERASE"/>
    <property type="match status" value="1"/>
</dbReference>
<dbReference type="InterPro" id="IPR001296">
    <property type="entry name" value="Glyco_trans_1"/>
</dbReference>
<evidence type="ECO:0000313" key="2">
    <source>
        <dbReference type="EMBL" id="SER31580.1"/>
    </source>
</evidence>
<evidence type="ECO:0000313" key="3">
    <source>
        <dbReference type="Proteomes" id="UP000199572"/>
    </source>
</evidence>
<dbReference type="STRING" id="390241.SAMN04488023_10773"/>
<keyword evidence="3" id="KW-1185">Reference proteome</keyword>
<dbReference type="OrthoDB" id="9790710at2"/>
<dbReference type="AlphaFoldDB" id="A0A1H9N6A9"/>
<dbReference type="GO" id="GO:0016757">
    <property type="term" value="F:glycosyltransferase activity"/>
    <property type="evidence" value="ECO:0007669"/>
    <property type="project" value="InterPro"/>
</dbReference>
<dbReference type="SUPFAM" id="SSF53756">
    <property type="entry name" value="UDP-Glycosyltransferase/glycogen phosphorylase"/>
    <property type="match status" value="1"/>
</dbReference>
<dbReference type="Proteomes" id="UP000199572">
    <property type="component" value="Unassembled WGS sequence"/>
</dbReference>
<gene>
    <name evidence="2" type="ORF">SAMN04488023_10773</name>
</gene>
<protein>
    <submittedName>
        <fullName evidence="2">Glycosyltransferase involved in cell wall bisynthesis</fullName>
    </submittedName>
</protein>
<feature type="domain" description="Glycosyl transferase family 1" evidence="1">
    <location>
        <begin position="198"/>
        <end position="364"/>
    </location>
</feature>